<feature type="domain" description="HTH marR-type" evidence="4">
    <location>
        <begin position="22"/>
        <end position="157"/>
    </location>
</feature>
<dbReference type="Pfam" id="PF01047">
    <property type="entry name" value="MarR"/>
    <property type="match status" value="1"/>
</dbReference>
<dbReference type="GO" id="GO:0003677">
    <property type="term" value="F:DNA binding"/>
    <property type="evidence" value="ECO:0007669"/>
    <property type="project" value="UniProtKB-KW"/>
</dbReference>
<sequence>MPKDYTQRRNERWETVFPGIGLESILGRILRIARYHNHKSTETMKPFGIKNGEADVLSALLHAGPPYTLNPKDITKQAYRTPGAITNVMDHLEEKGLIRRNADRENRRNVLVELTPEGLEMARESFLAQTDMEKRLLTMLSPEEKEQLRTLLKRILLDLEERGEV</sequence>
<keyword evidence="6" id="KW-1185">Reference proteome</keyword>
<name>E5YB22_BILW3</name>
<evidence type="ECO:0000256" key="3">
    <source>
        <dbReference type="ARBA" id="ARBA00023163"/>
    </source>
</evidence>
<dbReference type="SMART" id="SM00347">
    <property type="entry name" value="HTH_MARR"/>
    <property type="match status" value="1"/>
</dbReference>
<comment type="caution">
    <text evidence="5">The sequence shown here is derived from an EMBL/GenBank/DDBJ whole genome shotgun (WGS) entry which is preliminary data.</text>
</comment>
<dbReference type="GeneID" id="78087567"/>
<dbReference type="SUPFAM" id="SSF46785">
    <property type="entry name" value="Winged helix' DNA-binding domain"/>
    <property type="match status" value="1"/>
</dbReference>
<evidence type="ECO:0000256" key="1">
    <source>
        <dbReference type="ARBA" id="ARBA00023015"/>
    </source>
</evidence>
<dbReference type="PANTHER" id="PTHR42756:SF1">
    <property type="entry name" value="TRANSCRIPTIONAL REPRESSOR OF EMRAB OPERON"/>
    <property type="match status" value="1"/>
</dbReference>
<reference evidence="5 6" key="2">
    <citation type="submission" date="2013-04" db="EMBL/GenBank/DDBJ databases">
        <title>The Genome Sequence of Bilophila wadsworthia 3_1_6.</title>
        <authorList>
            <consortium name="The Broad Institute Genomics Platform"/>
            <person name="Earl A."/>
            <person name="Ward D."/>
            <person name="Feldgarden M."/>
            <person name="Gevers D."/>
            <person name="Sibley C."/>
            <person name="Strauss J."/>
            <person name="Allen-Vercoe E."/>
            <person name="Walker B."/>
            <person name="Young S."/>
            <person name="Zeng Q."/>
            <person name="Gargeya S."/>
            <person name="Fitzgerald M."/>
            <person name="Haas B."/>
            <person name="Abouelleil A."/>
            <person name="Allen A.W."/>
            <person name="Alvarado L."/>
            <person name="Arachchi H.M."/>
            <person name="Berlin A.M."/>
            <person name="Chapman S.B."/>
            <person name="Gainer-Dewar J."/>
            <person name="Goldberg J."/>
            <person name="Griggs A."/>
            <person name="Gujja S."/>
            <person name="Hansen M."/>
            <person name="Howarth C."/>
            <person name="Imamovic A."/>
            <person name="Ireland A."/>
            <person name="Larimer J."/>
            <person name="McCowan C."/>
            <person name="Murphy C."/>
            <person name="Pearson M."/>
            <person name="Poon T.W."/>
            <person name="Priest M."/>
            <person name="Roberts A."/>
            <person name="Saif S."/>
            <person name="Shea T."/>
            <person name="Sisk P."/>
            <person name="Sykes S."/>
            <person name="Wortman J."/>
            <person name="Nusbaum C."/>
            <person name="Birren B."/>
        </authorList>
    </citation>
    <scope>NUCLEOTIDE SEQUENCE [LARGE SCALE GENOMIC DNA]</scope>
    <source>
        <strain evidence="5 6">3_1_6</strain>
    </source>
</reference>
<dbReference type="Gene3D" id="1.10.10.10">
    <property type="entry name" value="Winged helix-like DNA-binding domain superfamily/Winged helix DNA-binding domain"/>
    <property type="match status" value="1"/>
</dbReference>
<dbReference type="HOGENOM" id="CLU_083287_27_5_7"/>
<dbReference type="Proteomes" id="UP000006034">
    <property type="component" value="Unassembled WGS sequence"/>
</dbReference>
<dbReference type="STRING" id="563192.HMPREF0179_03395"/>
<dbReference type="InterPro" id="IPR036388">
    <property type="entry name" value="WH-like_DNA-bd_sf"/>
</dbReference>
<dbReference type="eggNOG" id="COG1846">
    <property type="taxonomic scope" value="Bacteria"/>
</dbReference>
<gene>
    <name evidence="5" type="ORF">HMPREF0179_03395</name>
</gene>
<evidence type="ECO:0000259" key="4">
    <source>
        <dbReference type="PROSITE" id="PS50995"/>
    </source>
</evidence>
<keyword evidence="3" id="KW-0804">Transcription</keyword>
<dbReference type="PRINTS" id="PR00598">
    <property type="entry name" value="HTHMARR"/>
</dbReference>
<dbReference type="PROSITE" id="PS50995">
    <property type="entry name" value="HTH_MARR_2"/>
    <property type="match status" value="1"/>
</dbReference>
<protein>
    <recommendedName>
        <fullName evidence="4">HTH marR-type domain-containing protein</fullName>
    </recommendedName>
</protein>
<dbReference type="InterPro" id="IPR036390">
    <property type="entry name" value="WH_DNA-bd_sf"/>
</dbReference>
<dbReference type="InterPro" id="IPR023187">
    <property type="entry name" value="Tscrpt_reg_MarR-type_CS"/>
</dbReference>
<evidence type="ECO:0000313" key="5">
    <source>
        <dbReference type="EMBL" id="EFV42812.1"/>
    </source>
</evidence>
<evidence type="ECO:0000256" key="2">
    <source>
        <dbReference type="ARBA" id="ARBA00023125"/>
    </source>
</evidence>
<dbReference type="RefSeq" id="WP_005030166.1">
    <property type="nucleotide sequence ID" value="NZ_KE150241.1"/>
</dbReference>
<dbReference type="PROSITE" id="PS01117">
    <property type="entry name" value="HTH_MARR_1"/>
    <property type="match status" value="1"/>
</dbReference>
<keyword evidence="1" id="KW-0805">Transcription regulation</keyword>
<dbReference type="PANTHER" id="PTHR42756">
    <property type="entry name" value="TRANSCRIPTIONAL REGULATOR, MARR"/>
    <property type="match status" value="1"/>
</dbReference>
<dbReference type="EMBL" id="ADCP02000005">
    <property type="protein sequence ID" value="EFV42812.1"/>
    <property type="molecule type" value="Genomic_DNA"/>
</dbReference>
<reference evidence="5 6" key="1">
    <citation type="submission" date="2010-10" db="EMBL/GenBank/DDBJ databases">
        <authorList>
            <consortium name="The Broad Institute Genome Sequencing Platform"/>
            <person name="Ward D."/>
            <person name="Earl A."/>
            <person name="Feldgarden M."/>
            <person name="Young S.K."/>
            <person name="Gargeya S."/>
            <person name="Zeng Q."/>
            <person name="Alvarado L."/>
            <person name="Berlin A."/>
            <person name="Bochicchio J."/>
            <person name="Chapman S.B."/>
            <person name="Chen Z."/>
            <person name="Freedman E."/>
            <person name="Gellesch M."/>
            <person name="Goldberg J."/>
            <person name="Griggs A."/>
            <person name="Gujja S."/>
            <person name="Heilman E."/>
            <person name="Heiman D."/>
            <person name="Howarth C."/>
            <person name="Mehta T."/>
            <person name="Neiman D."/>
            <person name="Pearson M."/>
            <person name="Roberts A."/>
            <person name="Saif S."/>
            <person name="Shea T."/>
            <person name="Shenoy N."/>
            <person name="Sisk P."/>
            <person name="Stolte C."/>
            <person name="Sykes S."/>
            <person name="White J."/>
            <person name="Yandava C."/>
            <person name="Allen-Vercoe E."/>
            <person name="Sibley C."/>
            <person name="Ambrose C.E."/>
            <person name="Strauss J."/>
            <person name="Daigneault M."/>
            <person name="Haas B."/>
            <person name="Nusbaum C."/>
            <person name="Birren B."/>
        </authorList>
    </citation>
    <scope>NUCLEOTIDE SEQUENCE [LARGE SCALE GENOMIC DNA]</scope>
    <source>
        <strain evidence="5 6">3_1_6</strain>
    </source>
</reference>
<accession>E5YB22</accession>
<dbReference type="GO" id="GO:0003700">
    <property type="term" value="F:DNA-binding transcription factor activity"/>
    <property type="evidence" value="ECO:0007669"/>
    <property type="project" value="InterPro"/>
</dbReference>
<dbReference type="InterPro" id="IPR000835">
    <property type="entry name" value="HTH_MarR-typ"/>
</dbReference>
<keyword evidence="2" id="KW-0238">DNA-binding</keyword>
<organism evidence="5 6">
    <name type="scientific">Bilophila wadsworthia (strain 3_1_6)</name>
    <dbReference type="NCBI Taxonomy" id="563192"/>
    <lineage>
        <taxon>Bacteria</taxon>
        <taxon>Pseudomonadati</taxon>
        <taxon>Thermodesulfobacteriota</taxon>
        <taxon>Desulfovibrionia</taxon>
        <taxon>Desulfovibrionales</taxon>
        <taxon>Desulfovibrionaceae</taxon>
        <taxon>Bilophila</taxon>
    </lineage>
</organism>
<proteinExistence type="predicted"/>
<dbReference type="AlphaFoldDB" id="E5YB22"/>
<evidence type="ECO:0000313" key="6">
    <source>
        <dbReference type="Proteomes" id="UP000006034"/>
    </source>
</evidence>
<dbReference type="OrthoDB" id="5521015at2"/>